<evidence type="ECO:0000259" key="6">
    <source>
        <dbReference type="PROSITE" id="PS51012"/>
    </source>
</evidence>
<dbReference type="InterPro" id="IPR013525">
    <property type="entry name" value="ABC2_TM"/>
</dbReference>
<dbReference type="EMBL" id="FQXU01000004">
    <property type="protein sequence ID" value="SHH86823.1"/>
    <property type="molecule type" value="Genomic_DNA"/>
</dbReference>
<keyword evidence="3 5" id="KW-1133">Transmembrane helix</keyword>
<evidence type="ECO:0000313" key="7">
    <source>
        <dbReference type="EMBL" id="SHH86823.1"/>
    </source>
</evidence>
<dbReference type="Proteomes" id="UP000184241">
    <property type="component" value="Unassembled WGS sequence"/>
</dbReference>
<comment type="subcellular location">
    <subcellularLocation>
        <location evidence="5">Cell membrane</location>
        <topology evidence="5">Multi-pass membrane protein</topology>
    </subcellularLocation>
    <subcellularLocation>
        <location evidence="1">Membrane</location>
        <topology evidence="1">Multi-pass membrane protein</topology>
    </subcellularLocation>
</comment>
<dbReference type="PROSITE" id="PS51012">
    <property type="entry name" value="ABC_TM2"/>
    <property type="match status" value="1"/>
</dbReference>
<dbReference type="InterPro" id="IPR051784">
    <property type="entry name" value="Nod_factor_ABC_transporter"/>
</dbReference>
<feature type="transmembrane region" description="Helical" evidence="5">
    <location>
        <begin position="134"/>
        <end position="156"/>
    </location>
</feature>
<feature type="transmembrane region" description="Helical" evidence="5">
    <location>
        <begin position="20"/>
        <end position="39"/>
    </location>
</feature>
<feature type="domain" description="ABC transmembrane type-2" evidence="6">
    <location>
        <begin position="20"/>
        <end position="262"/>
    </location>
</feature>
<reference evidence="7 8" key="1">
    <citation type="submission" date="2016-11" db="EMBL/GenBank/DDBJ databases">
        <authorList>
            <person name="Jaros S."/>
            <person name="Januszkiewicz K."/>
            <person name="Wedrychowicz H."/>
        </authorList>
    </citation>
    <scope>NUCLEOTIDE SEQUENCE [LARGE SCALE GENOMIC DNA]</scope>
    <source>
        <strain evidence="7 8">DSM 6191</strain>
    </source>
</reference>
<dbReference type="GO" id="GO:0043190">
    <property type="term" value="C:ATP-binding cassette (ABC) transporter complex"/>
    <property type="evidence" value="ECO:0007669"/>
    <property type="project" value="InterPro"/>
</dbReference>
<feature type="transmembrane region" description="Helical" evidence="5">
    <location>
        <begin position="51"/>
        <end position="68"/>
    </location>
</feature>
<feature type="transmembrane region" description="Helical" evidence="5">
    <location>
        <begin position="230"/>
        <end position="257"/>
    </location>
</feature>
<keyword evidence="2 5" id="KW-0812">Transmembrane</keyword>
<feature type="transmembrane region" description="Helical" evidence="5">
    <location>
        <begin position="101"/>
        <end position="122"/>
    </location>
</feature>
<evidence type="ECO:0000313" key="8">
    <source>
        <dbReference type="Proteomes" id="UP000184241"/>
    </source>
</evidence>
<dbReference type="PANTHER" id="PTHR43229:SF2">
    <property type="entry name" value="NODULATION PROTEIN J"/>
    <property type="match status" value="1"/>
</dbReference>
<evidence type="ECO:0000256" key="3">
    <source>
        <dbReference type="ARBA" id="ARBA00022989"/>
    </source>
</evidence>
<dbReference type="AlphaFoldDB" id="A0A1M5WHX4"/>
<protein>
    <recommendedName>
        <fullName evidence="5">Transport permease protein</fullName>
    </recommendedName>
</protein>
<comment type="similarity">
    <text evidence="5">Belongs to the ABC-2 integral membrane protein family.</text>
</comment>
<evidence type="ECO:0000256" key="2">
    <source>
        <dbReference type="ARBA" id="ARBA00022692"/>
    </source>
</evidence>
<name>A0A1M5WHX4_9CLOT</name>
<evidence type="ECO:0000256" key="4">
    <source>
        <dbReference type="ARBA" id="ARBA00023136"/>
    </source>
</evidence>
<dbReference type="PIRSF" id="PIRSF006648">
    <property type="entry name" value="DrrB"/>
    <property type="match status" value="1"/>
</dbReference>
<evidence type="ECO:0000256" key="1">
    <source>
        <dbReference type="ARBA" id="ARBA00004141"/>
    </source>
</evidence>
<organism evidence="7 8">
    <name type="scientific">Clostridium intestinale DSM 6191</name>
    <dbReference type="NCBI Taxonomy" id="1121320"/>
    <lineage>
        <taxon>Bacteria</taxon>
        <taxon>Bacillati</taxon>
        <taxon>Bacillota</taxon>
        <taxon>Clostridia</taxon>
        <taxon>Eubacteriales</taxon>
        <taxon>Clostridiaceae</taxon>
        <taxon>Clostridium</taxon>
    </lineage>
</organism>
<keyword evidence="5" id="KW-1003">Cell membrane</keyword>
<dbReference type="InterPro" id="IPR000412">
    <property type="entry name" value="ABC_2_transport"/>
</dbReference>
<keyword evidence="5" id="KW-0813">Transport</keyword>
<sequence length="274" mass="30630">MRGMTAILKRNLINFTRNKTQLIFSIVMPLFMLFVFSFVMKPTTADISQPINYLISGIIIMSVFQSSLSNSTNILEDISMGFMKEIIVSPIERWKISIGQVLSSTIIAVIQGLLIIIIALFMGLTLDAPQFIQMIAVMTLVGITFSSMGLFLATVAKKSTTFQVMITAFTLPLTFLSGAYIPTTIMPKILRPFVYINPLTYTTSIFRYIALKMNDLSTAELVKEGVSFDIHGFIVGPFTGILIIIIMGLIFFSLCVYKFNKADFSDVKVFNPER</sequence>
<dbReference type="InterPro" id="IPR047817">
    <property type="entry name" value="ABC2_TM_bact-type"/>
</dbReference>
<dbReference type="RefSeq" id="WP_073017488.1">
    <property type="nucleotide sequence ID" value="NZ_FQXU01000004.1"/>
</dbReference>
<gene>
    <name evidence="7" type="ORF">SAMN02745941_01090</name>
</gene>
<accession>A0A1M5WHX4</accession>
<dbReference type="PRINTS" id="PR00164">
    <property type="entry name" value="ABC2TRNSPORT"/>
</dbReference>
<dbReference type="GO" id="GO:0140359">
    <property type="term" value="F:ABC-type transporter activity"/>
    <property type="evidence" value="ECO:0007669"/>
    <property type="project" value="InterPro"/>
</dbReference>
<proteinExistence type="inferred from homology"/>
<dbReference type="PANTHER" id="PTHR43229">
    <property type="entry name" value="NODULATION PROTEIN J"/>
    <property type="match status" value="1"/>
</dbReference>
<feature type="transmembrane region" description="Helical" evidence="5">
    <location>
        <begin position="193"/>
        <end position="210"/>
    </location>
</feature>
<keyword evidence="4 5" id="KW-0472">Membrane</keyword>
<evidence type="ECO:0000256" key="5">
    <source>
        <dbReference type="RuleBase" id="RU361157"/>
    </source>
</evidence>
<dbReference type="Pfam" id="PF01061">
    <property type="entry name" value="ABC2_membrane"/>
    <property type="match status" value="1"/>
</dbReference>
<feature type="transmembrane region" description="Helical" evidence="5">
    <location>
        <begin position="162"/>
        <end position="181"/>
    </location>
</feature>